<evidence type="ECO:0000256" key="5">
    <source>
        <dbReference type="ARBA" id="ARBA00048200"/>
    </source>
</evidence>
<evidence type="ECO:0000313" key="9">
    <source>
        <dbReference type="Proteomes" id="UP001596303"/>
    </source>
</evidence>
<protein>
    <recommendedName>
        <fullName evidence="4 6">dTDP-4-dehydrorhamnose reductase</fullName>
        <ecNumber evidence="3 6">1.1.1.133</ecNumber>
    </recommendedName>
</protein>
<keyword evidence="6" id="KW-0560">Oxidoreductase</keyword>
<keyword evidence="9" id="KW-1185">Reference proteome</keyword>
<comment type="pathway">
    <text evidence="1 6">Carbohydrate biosynthesis; dTDP-L-rhamnose biosynthesis.</text>
</comment>
<dbReference type="Gene3D" id="3.90.25.10">
    <property type="entry name" value="UDP-galactose 4-epimerase, domain 1"/>
    <property type="match status" value="1"/>
</dbReference>
<comment type="similarity">
    <text evidence="2 6">Belongs to the dTDP-4-dehydrorhamnose reductase family.</text>
</comment>
<dbReference type="Pfam" id="PF04321">
    <property type="entry name" value="RmlD_sub_bind"/>
    <property type="match status" value="1"/>
</dbReference>
<organism evidence="8 9">
    <name type="scientific">Ponticaulis profundi</name>
    <dbReference type="NCBI Taxonomy" id="2665222"/>
    <lineage>
        <taxon>Bacteria</taxon>
        <taxon>Pseudomonadati</taxon>
        <taxon>Pseudomonadota</taxon>
        <taxon>Alphaproteobacteria</taxon>
        <taxon>Hyphomonadales</taxon>
        <taxon>Hyphomonadaceae</taxon>
        <taxon>Ponticaulis</taxon>
    </lineage>
</organism>
<comment type="cofactor">
    <cofactor evidence="6">
        <name>Mg(2+)</name>
        <dbReference type="ChEBI" id="CHEBI:18420"/>
    </cofactor>
    <text evidence="6">Binds 1 Mg(2+) ion per monomer.</text>
</comment>
<evidence type="ECO:0000256" key="6">
    <source>
        <dbReference type="RuleBase" id="RU364082"/>
    </source>
</evidence>
<dbReference type="InterPro" id="IPR005913">
    <property type="entry name" value="dTDP_dehydrorham_reduct"/>
</dbReference>
<gene>
    <name evidence="8" type="ORF">ACFQDM_01340</name>
</gene>
<name>A0ABW1S633_9PROT</name>
<feature type="domain" description="RmlD-like substrate binding" evidence="7">
    <location>
        <begin position="1"/>
        <end position="278"/>
    </location>
</feature>
<comment type="caution">
    <text evidence="8">The sequence shown here is derived from an EMBL/GenBank/DDBJ whole genome shotgun (WGS) entry which is preliminary data.</text>
</comment>
<dbReference type="RefSeq" id="WP_377374455.1">
    <property type="nucleotide sequence ID" value="NZ_JBHSSW010000002.1"/>
</dbReference>
<dbReference type="EC" id="1.1.1.133" evidence="3 6"/>
<dbReference type="Gene3D" id="3.40.50.720">
    <property type="entry name" value="NAD(P)-binding Rossmann-like Domain"/>
    <property type="match status" value="1"/>
</dbReference>
<evidence type="ECO:0000259" key="7">
    <source>
        <dbReference type="Pfam" id="PF04321"/>
    </source>
</evidence>
<reference evidence="9" key="1">
    <citation type="journal article" date="2019" name="Int. J. Syst. Evol. Microbiol.">
        <title>The Global Catalogue of Microorganisms (GCM) 10K type strain sequencing project: providing services to taxonomists for standard genome sequencing and annotation.</title>
        <authorList>
            <consortium name="The Broad Institute Genomics Platform"/>
            <consortium name="The Broad Institute Genome Sequencing Center for Infectious Disease"/>
            <person name="Wu L."/>
            <person name="Ma J."/>
        </authorList>
    </citation>
    <scope>NUCLEOTIDE SEQUENCE [LARGE SCALE GENOMIC DNA]</scope>
    <source>
        <strain evidence="9">CGMCC-1.15741</strain>
    </source>
</reference>
<evidence type="ECO:0000256" key="3">
    <source>
        <dbReference type="ARBA" id="ARBA00012929"/>
    </source>
</evidence>
<dbReference type="PANTHER" id="PTHR10491:SF4">
    <property type="entry name" value="METHIONINE ADENOSYLTRANSFERASE 2 SUBUNIT BETA"/>
    <property type="match status" value="1"/>
</dbReference>
<dbReference type="PANTHER" id="PTHR10491">
    <property type="entry name" value="DTDP-4-DEHYDRORHAMNOSE REDUCTASE"/>
    <property type="match status" value="1"/>
</dbReference>
<keyword evidence="6" id="KW-0521">NADP</keyword>
<evidence type="ECO:0000313" key="8">
    <source>
        <dbReference type="EMBL" id="MFC6196699.1"/>
    </source>
</evidence>
<dbReference type="SUPFAM" id="SSF51735">
    <property type="entry name" value="NAD(P)-binding Rossmann-fold domains"/>
    <property type="match status" value="1"/>
</dbReference>
<comment type="function">
    <text evidence="6">Catalyzes the reduction of dTDP-6-deoxy-L-lyxo-4-hexulose to yield dTDP-L-rhamnose.</text>
</comment>
<sequence length="294" mass="31419">MTVLVLGATGLLGRAVMKELKARGIRALGAARSGTDLAVDISNRMALFRLLCRVDCQTVINCAANINLAECEADPEMAYKVNGAPVGVLAAWSLQTDNRFIQISTDNYFEGSLPVQHDEQATVKLKNVYAASKFGAETMALKSPLSLVLRTNICGAEKGFGKWALDGLLNENPISLFNDYFTSTMHVGACAQAIVDLMLSKQTGLMNLASREVSSKAQFVHAMASELGITLDWAVTKSAAGMAPERALSCGLDVSRAEQALGRHLPDLKDTVRALIAEDARCVTLTNLKSAIAV</sequence>
<evidence type="ECO:0000256" key="1">
    <source>
        <dbReference type="ARBA" id="ARBA00004781"/>
    </source>
</evidence>
<evidence type="ECO:0000256" key="2">
    <source>
        <dbReference type="ARBA" id="ARBA00010944"/>
    </source>
</evidence>
<dbReference type="InterPro" id="IPR036291">
    <property type="entry name" value="NAD(P)-bd_dom_sf"/>
</dbReference>
<dbReference type="EMBL" id="JBHSSW010000002">
    <property type="protein sequence ID" value="MFC6196699.1"/>
    <property type="molecule type" value="Genomic_DNA"/>
</dbReference>
<comment type="catalytic activity">
    <reaction evidence="5 6">
        <text>dTDP-beta-L-rhamnose + NADP(+) = dTDP-4-dehydro-beta-L-rhamnose + NADPH + H(+)</text>
        <dbReference type="Rhea" id="RHEA:21796"/>
        <dbReference type="ChEBI" id="CHEBI:15378"/>
        <dbReference type="ChEBI" id="CHEBI:57510"/>
        <dbReference type="ChEBI" id="CHEBI:57783"/>
        <dbReference type="ChEBI" id="CHEBI:58349"/>
        <dbReference type="ChEBI" id="CHEBI:62830"/>
        <dbReference type="EC" id="1.1.1.133"/>
    </reaction>
</comment>
<evidence type="ECO:0000256" key="4">
    <source>
        <dbReference type="ARBA" id="ARBA00017099"/>
    </source>
</evidence>
<proteinExistence type="inferred from homology"/>
<dbReference type="InterPro" id="IPR029903">
    <property type="entry name" value="RmlD-like-bd"/>
</dbReference>
<dbReference type="Proteomes" id="UP001596303">
    <property type="component" value="Unassembled WGS sequence"/>
</dbReference>
<accession>A0ABW1S633</accession>